<dbReference type="EMBL" id="JAFMPM010000005">
    <property type="protein sequence ID" value="MBO0611863.1"/>
    <property type="molecule type" value="Genomic_DNA"/>
</dbReference>
<keyword evidence="2" id="KW-0732">Signal</keyword>
<feature type="domain" description="VWFA" evidence="3">
    <location>
        <begin position="1335"/>
        <end position="1577"/>
    </location>
</feature>
<dbReference type="PROSITE" id="PS50234">
    <property type="entry name" value="VWFA"/>
    <property type="match status" value="1"/>
</dbReference>
<gene>
    <name evidence="6" type="ORF">J1836_018245</name>
    <name evidence="5" type="ORF">J1836_02825</name>
</gene>
<dbReference type="GO" id="GO:0016020">
    <property type="term" value="C:membrane"/>
    <property type="evidence" value="ECO:0007669"/>
    <property type="project" value="InterPro"/>
</dbReference>
<dbReference type="InterPro" id="IPR002035">
    <property type="entry name" value="VWF_A"/>
</dbReference>
<dbReference type="PROSITE" id="PS50268">
    <property type="entry name" value="CADHERIN_2"/>
    <property type="match status" value="2"/>
</dbReference>
<keyword evidence="7" id="KW-1185">Reference proteome</keyword>
<evidence type="ECO:0000313" key="6">
    <source>
        <dbReference type="EMBL" id="QTX10486.1"/>
    </source>
</evidence>
<dbReference type="RefSeq" id="WP_207249370.1">
    <property type="nucleotide sequence ID" value="NZ_JAFMPM010000005.1"/>
</dbReference>
<accession>A0A8B0SGL8</accession>
<proteinExistence type="predicted"/>
<dbReference type="InterPro" id="IPR006626">
    <property type="entry name" value="PbH1"/>
</dbReference>
<dbReference type="InterPro" id="IPR013783">
    <property type="entry name" value="Ig-like_fold"/>
</dbReference>
<evidence type="ECO:0000256" key="1">
    <source>
        <dbReference type="SAM" id="MobiDB-lite"/>
    </source>
</evidence>
<evidence type="ECO:0000313" key="7">
    <source>
        <dbReference type="Proteomes" id="UP000664466"/>
    </source>
</evidence>
<evidence type="ECO:0000259" key="4">
    <source>
        <dbReference type="PROSITE" id="PS50268"/>
    </source>
</evidence>
<dbReference type="SUPFAM" id="SSF117074">
    <property type="entry name" value="Hypothetical protein PA1324"/>
    <property type="match status" value="1"/>
</dbReference>
<dbReference type="Gene3D" id="2.60.40.10">
    <property type="entry name" value="Immunoglobulins"/>
    <property type="match status" value="1"/>
</dbReference>
<dbReference type="Gene3D" id="3.40.50.410">
    <property type="entry name" value="von Willebrand factor, type A domain"/>
    <property type="match status" value="1"/>
</dbReference>
<geneLocation type="plasmid" evidence="5">
    <name>pTfr446</name>
</geneLocation>
<feature type="signal peptide" evidence="2">
    <location>
        <begin position="1"/>
        <end position="33"/>
    </location>
</feature>
<feature type="domain" description="Cadherin" evidence="4">
    <location>
        <begin position="2052"/>
        <end position="2166"/>
    </location>
</feature>
<dbReference type="Gene3D" id="2.60.40.60">
    <property type="entry name" value="Cadherins"/>
    <property type="match status" value="1"/>
</dbReference>
<dbReference type="SUPFAM" id="SSF53300">
    <property type="entry name" value="vWA-like"/>
    <property type="match status" value="1"/>
</dbReference>
<dbReference type="GO" id="GO:0007156">
    <property type="term" value="P:homophilic cell adhesion via plasma membrane adhesion molecules"/>
    <property type="evidence" value="ECO:0007669"/>
    <property type="project" value="InterPro"/>
</dbReference>
<feature type="region of interest" description="Disordered" evidence="1">
    <location>
        <begin position="812"/>
        <end position="836"/>
    </location>
</feature>
<reference evidence="5 7" key="1">
    <citation type="submission" date="2021-03" db="EMBL/GenBank/DDBJ databases">
        <title>Draft genome and methylome analysis of Thiotrix fructosivoruns ATCC 49748.</title>
        <authorList>
            <person name="Fomenkov A."/>
            <person name="Grabovich M.Y."/>
            <person name="Roberts R.J."/>
        </authorList>
    </citation>
    <scope>NUCLEOTIDE SEQUENCE [LARGE SCALE GENOMIC DNA]</scope>
    <source>
        <strain evidence="5 7">ATCC 49748</strain>
        <plasmid evidence="5">pTfr446</plasmid>
    </source>
</reference>
<dbReference type="SMART" id="SM00710">
    <property type="entry name" value="PbH1"/>
    <property type="match status" value="5"/>
</dbReference>
<dbReference type="InterPro" id="IPR002126">
    <property type="entry name" value="Cadherin-like_dom"/>
</dbReference>
<evidence type="ECO:0000313" key="5">
    <source>
        <dbReference type="EMBL" id="MBO0611863.1"/>
    </source>
</evidence>
<dbReference type="SUPFAM" id="SSF49313">
    <property type="entry name" value="Cadherin-like"/>
    <property type="match status" value="1"/>
</dbReference>
<dbReference type="EMBL" id="CP072748">
    <property type="protein sequence ID" value="QTX10486.1"/>
    <property type="molecule type" value="Genomic_DNA"/>
</dbReference>
<dbReference type="InterPro" id="IPR045474">
    <property type="entry name" value="GEVED"/>
</dbReference>
<dbReference type="Proteomes" id="UP000664466">
    <property type="component" value="Unassembled WGS sequence"/>
</dbReference>
<evidence type="ECO:0008006" key="8">
    <source>
        <dbReference type="Google" id="ProtNLM"/>
    </source>
</evidence>
<dbReference type="CDD" id="cd11304">
    <property type="entry name" value="Cadherin_repeat"/>
    <property type="match status" value="1"/>
</dbReference>
<protein>
    <recommendedName>
        <fullName evidence="8">VWFA domain-containing protein</fullName>
    </recommendedName>
</protein>
<sequence length="2526" mass="263275">MTNSMPDSRFSSTNVTVIFALLLLSTVSGQAFAANCTAAYTYTNTGGSTNYTLTTGQSLKIASGTYTGVLDGFASGASVCVETGATFTPAGLNNVAGTLSNYGTANLQTFAYNAGTVIDNYGTLSFTGGLNTNGATTFRNRTNASMNMASSFQLGNSSSFINDGLVIAKQDFNTQNGTTLTNNYRLEMEGNFNPDGKFDNYGRVYAKKFININANSDVSNHCTLVSYDGFNNNSPLMDNSGTILITTATGTPGGAWQNNQAFHNGSTAKIAGGNFINNSAFSGGGKMIFSGDTRNQGTFTGNSASDKITFYDETPTGTQIFDFPFPETTPPTNTERTVFTRPTELDAPNTCTTAYKAFAMPITDDYGDAPATYGGASHAIVAGIHLGALKPDAESTSQFSFNAAADGVEDDGAPRPILPDGPATAPRFPVLKLTDKSYSSTFTVTNTTGTAGKLLGWIDFDKSGTFEADEAASVAVATGANNSNVILTWSSIPADIKLGTTFIRLRLTTDATVTNSTSTGVATNGEVEDYPIAIYQPIPANSPNLSIVTGITPAACQATVFTDNFNDIGYISWGAQRAGSQNIRNWIRAGGGTDTYADVEDKGVAQGKAIYFGNGTIRGISPSIPNGYTFDANGKLTTPINAIALRDVPDDTGVSHWGPEPVTLATSVPTVLGKVYRLYFKAIPETDATEPFTPGIMRVDIKGATTESIHFKAPGSKEPNQDYAIEFTATAATSTITFVNYGHADDQWCDPQTTDWCTEGGLNNGESPNELIVDDVVVAARESCEFTDYGDAPATYGTPFHNIVAGMQLGAQAPDSETAAQPNATAMGDDAVGTADEDGTTFPALIQGQTVTLTTKVSGAGGYLQGWIDFNGDGDFSDAGEQIATDVQDKGVGDSAPATGIIGINATLPETAVTTPTYARFRWSTVAALNSTAAAPDGEVEDYALTITAAPCSLIVTTTADSNNVNNNSGSLRDAIECSNGSTGKLITFNMPTTEAGYSAVTKAWTIKLLTPLPALTGKNTYLDASTQADAMCGDLTLGTRILRVQVDGAGLPANTNGLLIEGDNIAVRGLSLTKFPAAGISLKSGADNALLACNHLGVATNGSTAGGNTVGIDIAGSFALIGGLASSEGNIIAHNSKQGVALQNTAQQVMLTRNPTYANGALGIDLGTNGVTINDANDADTGANQLLNMPILNQVIVNGSDLIIRGCATAGATLELFEADVSSGGAATTGANQFGLSHDYGEGQRYLTSFAENSAADIDSGTCDLPPFDGHDNTGLEAFQFTLALPTGVVAGDKLTATSTLATTGTSEFSPSIAAEGAPPDVGGGSCGATGGTDILFIVDNSGSITTDEYADFSNTIKNVGAELLADNPANRIGVAHFGGPSTSLVSGGQYVYFERDFSSTSMNAPMRKFGTDGTYNVNWWADHLAGAVQQIRYAIDGNTDTTSSYIVSPLKEMARNTTSPLQIVLMTDAVRYGNRVPSDISMLIDPAGSGAEPNDGSDYTVYNQLKNSGITFSVVSFNPNPVDIAASAAIASVGGTYLGSIDTNPKDPEGSQKSPRRYIAVTSGFQLTAEQIDTVVEGTALCSSAVSGQVFEDMHYGGGAGRSSSEAGTVGIAAATVEFYNKTGGYLASTTTDTTGRYKLPNLPDDTYYVRVVSDSVSSTRSGSNGTELPVPTYPSLGGTKLSARDAGINAGTSSLNVSNFTFSGGALNGLQAQAVQQIVLTGDTLKHVDFGFNFSTIVNANDSGQGSLRQFLLNANLLGDDDTLLQQGRVPGKENAILMLPISDPNYDTVGKYWSIKLQSTLPNITAPLLLDSATQEGFIDKPLLELKGDAAGASSHGLTLATGSNGSSLRYLSINGFGGDGVAVIGNATGNSILSNAIYNNGGLGIDLNNDGVTANDLKDIDAGANDLLNYPTVQPASFATNGSKIISYNFVLDLPANTHGYRLEFFKNTAKDASGNGEGQVFLGGKDFTHPGTGALQFKGSFNANQAVTTSDFIAITVTEKLSPTTFGSTSEFSGVANNNTVFVCTSLIDDTSAALPDMMIDENLTTPISYLSTKDSSGNPVTYVISGGADAAMFMVGPVTNGTLDCAQIRFIQTVSTKSTSVDTRAIVPVIPDPGNFEVPMDKDKNNVYDLEITATDKTGKKYVRTLSVRVMNVNEAPVIISAATASLEEDGVTQALDIKSQDQDGTDTEGNGLVYSFNGGADQDKFTLNTATGVLSFKAVPDYDAPTDSNRDNVYEVAITVTDSGGLTASKTFGITVLNKVADDGVKVQARVFLQGAYDSKTGGMSADLNTLGLLPAKQPYQNAPFNYAGTETLGVLPKESTGNNAVVDWILVELRSSPTTIINSRAVMLQRNGNLVDAQTGSMTLHFAGIKAGNYYVSVRHRNHLGVISASPLSLSSTENLVDFTLSATGVKGTDARYVSGALALLWVGDINSSATLTSSGPGNDITNLLSSVITHQDNPQAYTNFTLRGYLNTDLNMDGKTLFTGPDNDVNALMGNVIMHPQNSNFAANYIVRGGLQ</sequence>
<reference evidence="6" key="2">
    <citation type="submission" date="2021-04" db="EMBL/GenBank/DDBJ databases">
        <title>Complete Genome and methylome analysis of Thiothrix fructosivorans ATCC 49748.</title>
        <authorList>
            <person name="Fomenkov A."/>
            <person name="Sun L."/>
            <person name="Vincze T."/>
            <person name="Grabovich M.Y."/>
            <person name="Roberts R.J."/>
        </authorList>
    </citation>
    <scope>NUCLEOTIDE SEQUENCE</scope>
    <source>
        <strain evidence="6">ATCC 49748</strain>
    </source>
</reference>
<dbReference type="GO" id="GO:0005509">
    <property type="term" value="F:calcium ion binding"/>
    <property type="evidence" value="ECO:0007669"/>
    <property type="project" value="InterPro"/>
</dbReference>
<evidence type="ECO:0000256" key="2">
    <source>
        <dbReference type="SAM" id="SignalP"/>
    </source>
</evidence>
<feature type="domain" description="Cadherin" evidence="4">
    <location>
        <begin position="2166"/>
        <end position="2280"/>
    </location>
</feature>
<feature type="chain" id="PRO_5032630149" description="VWFA domain-containing protein" evidence="2">
    <location>
        <begin position="34"/>
        <end position="2526"/>
    </location>
</feature>
<keyword evidence="5" id="KW-0614">Plasmid</keyword>
<name>A0A8B0SGL8_9GAMM</name>
<dbReference type="InterPro" id="IPR015919">
    <property type="entry name" value="Cadherin-like_sf"/>
</dbReference>
<organism evidence="6">
    <name type="scientific">Thiothrix fructosivorans</name>
    <dbReference type="NCBI Taxonomy" id="111770"/>
    <lineage>
        <taxon>Bacteria</taxon>
        <taxon>Pseudomonadati</taxon>
        <taxon>Pseudomonadota</taxon>
        <taxon>Gammaproteobacteria</taxon>
        <taxon>Thiotrichales</taxon>
        <taxon>Thiotrichaceae</taxon>
        <taxon>Thiothrix</taxon>
    </lineage>
</organism>
<evidence type="ECO:0000259" key="3">
    <source>
        <dbReference type="PROSITE" id="PS50234"/>
    </source>
</evidence>
<dbReference type="Pfam" id="PF20009">
    <property type="entry name" value="GEVED"/>
    <property type="match status" value="2"/>
</dbReference>
<dbReference type="InterPro" id="IPR036465">
    <property type="entry name" value="vWFA_dom_sf"/>
</dbReference>